<protein>
    <submittedName>
        <fullName evidence="4">Nitrogen fixation protein NifX</fullName>
    </submittedName>
</protein>
<comment type="similarity">
    <text evidence="1">Belongs to the NifX/NifY family.</text>
</comment>
<dbReference type="CDD" id="cd00853">
    <property type="entry name" value="NifX"/>
    <property type="match status" value="1"/>
</dbReference>
<dbReference type="InterPro" id="IPR034169">
    <property type="entry name" value="NifX-like"/>
</dbReference>
<dbReference type="NCBIfam" id="TIGR02663">
    <property type="entry name" value="nifX"/>
    <property type="match status" value="1"/>
</dbReference>
<feature type="domain" description="Dinitrogenase iron-molybdenum cofactor biosynthesis" evidence="3">
    <location>
        <begin position="37"/>
        <end position="133"/>
    </location>
</feature>
<gene>
    <name evidence="4" type="primary">nifX</name>
    <name evidence="4" type="ORF">V8Q02_12210</name>
</gene>
<dbReference type="InterPro" id="IPR036105">
    <property type="entry name" value="DiNase_FeMo-co_biosyn_sf"/>
</dbReference>
<organism evidence="4 5">
    <name type="scientific">Rhizobium aouanii</name>
    <dbReference type="NCBI Taxonomy" id="3118145"/>
    <lineage>
        <taxon>Bacteria</taxon>
        <taxon>Pseudomonadati</taxon>
        <taxon>Pseudomonadota</taxon>
        <taxon>Alphaproteobacteria</taxon>
        <taxon>Hyphomicrobiales</taxon>
        <taxon>Rhizobiaceae</taxon>
        <taxon>Rhizobium/Agrobacterium group</taxon>
        <taxon>Rhizobium</taxon>
    </lineage>
</organism>
<reference evidence="4 5" key="1">
    <citation type="submission" date="2024-01" db="EMBL/GenBank/DDBJ databases">
        <title>Draft genome sequences of three bacterial strains isolated from Acacia saligna represent a potential new species within the genus Rhizobium.</title>
        <authorList>
            <person name="Tambong J.T."/>
            <person name="Mnasri B."/>
        </authorList>
    </citation>
    <scope>NUCLEOTIDE SEQUENCE [LARGE SCALE GENOMIC DNA]</scope>
    <source>
        <strain evidence="4 5">1AS12I</strain>
    </source>
</reference>
<dbReference type="EMBL" id="JBAMYC010000006">
    <property type="protein sequence ID" value="MEI1248783.1"/>
    <property type="molecule type" value="Genomic_DNA"/>
</dbReference>
<keyword evidence="5" id="KW-1185">Reference proteome</keyword>
<dbReference type="Pfam" id="PF02579">
    <property type="entry name" value="Nitro_FeMo-Co"/>
    <property type="match status" value="1"/>
</dbReference>
<dbReference type="SUPFAM" id="SSF53146">
    <property type="entry name" value="Nitrogenase accessory factor-like"/>
    <property type="match status" value="1"/>
</dbReference>
<accession>A0ABU8CKT3</accession>
<dbReference type="Gene3D" id="3.30.420.130">
    <property type="entry name" value="Dinitrogenase iron-molybdenum cofactor biosynthesis domain"/>
    <property type="match status" value="1"/>
</dbReference>
<dbReference type="InterPro" id="IPR013480">
    <property type="entry name" value="NifX"/>
</dbReference>
<proteinExistence type="inferred from homology"/>
<dbReference type="PANTHER" id="PTHR33937:SF1">
    <property type="entry name" value="IRON-MOLIBDENUM COFACTOR PROCESSING PROTEIN"/>
    <property type="match status" value="1"/>
</dbReference>
<dbReference type="Proteomes" id="UP001531129">
    <property type="component" value="Unassembled WGS sequence"/>
</dbReference>
<evidence type="ECO:0000313" key="5">
    <source>
        <dbReference type="Proteomes" id="UP001531129"/>
    </source>
</evidence>
<keyword evidence="2" id="KW-0535">Nitrogen fixation</keyword>
<name>A0ABU8CKT3_9HYPH</name>
<evidence type="ECO:0000256" key="1">
    <source>
        <dbReference type="ARBA" id="ARBA00010285"/>
    </source>
</evidence>
<evidence type="ECO:0000313" key="4">
    <source>
        <dbReference type="EMBL" id="MEI1248783.1"/>
    </source>
</evidence>
<sequence>MNAARRLSIVNDEVHAPTPQRKGGALRIAIATQDMKSLNAHFGSAKRFAVYDVTSDAWNFVEAVAFEDVSDESGKHRAEGEDRITPKVNALKGCHLLFCLAIGGPSAAKLVSAKIHPIKVQQPQSIEDVLSRTQTMLRTAPPPWLRKVLTEAGAAEKKPFEDRTER</sequence>
<comment type="caution">
    <text evidence="4">The sequence shown here is derived from an EMBL/GenBank/DDBJ whole genome shotgun (WGS) entry which is preliminary data.</text>
</comment>
<dbReference type="InterPro" id="IPR003731">
    <property type="entry name" value="Di-Nase_FeMo-co_biosynth"/>
</dbReference>
<evidence type="ECO:0000256" key="2">
    <source>
        <dbReference type="ARBA" id="ARBA00023231"/>
    </source>
</evidence>
<dbReference type="InterPro" id="IPR051840">
    <property type="entry name" value="NifX/NifY_domain"/>
</dbReference>
<dbReference type="PANTHER" id="PTHR33937">
    <property type="entry name" value="IRON-MOLYBDENUM PROTEIN-RELATED-RELATED"/>
    <property type="match status" value="1"/>
</dbReference>
<dbReference type="RefSeq" id="WP_264396711.1">
    <property type="nucleotide sequence ID" value="NZ_JBAMYB010000006.1"/>
</dbReference>
<evidence type="ECO:0000259" key="3">
    <source>
        <dbReference type="Pfam" id="PF02579"/>
    </source>
</evidence>